<evidence type="ECO:0000256" key="1">
    <source>
        <dbReference type="SAM" id="Phobius"/>
    </source>
</evidence>
<evidence type="ECO:0000313" key="2">
    <source>
        <dbReference type="EMBL" id="NBI29264.1"/>
    </source>
</evidence>
<comment type="caution">
    <text evidence="2">The sequence shown here is derived from an EMBL/GenBank/DDBJ whole genome shotgun (WGS) entry which is preliminary data.</text>
</comment>
<dbReference type="Proteomes" id="UP000448943">
    <property type="component" value="Unassembled WGS sequence"/>
</dbReference>
<dbReference type="RefSeq" id="WP_160646061.1">
    <property type="nucleotide sequence ID" value="NZ_SIJB01000023.1"/>
</dbReference>
<sequence length="269" mass="31546">MKTNKYIMILMVATLLIIGCLFIIKITGDLERIFAIELTKPQITTNNESYTIQDQQHNSVTNSNIVLASYGSNKQGFMKKAKSQAEFNQIQYKDFTFGHPIVNHILFKDSNEGRLILTDKETNRSVEVALDIYKKYSLAHLIEMLFVVENPTGEKKELMKAAKKFYSVVYFDPWEDLYKEIHQHNIDTTEKTFLEVWREVFNYPIYSEGQDLIGYRAGQFGINTQGKSFQSIKEEVMKYDETIRLVEDSKNMIFDPNWLIEEEKWWISK</sequence>
<keyword evidence="1" id="KW-0812">Transmembrane</keyword>
<keyword evidence="1" id="KW-0472">Membrane</keyword>
<protein>
    <submittedName>
        <fullName evidence="2">Uncharacterized protein</fullName>
    </submittedName>
</protein>
<evidence type="ECO:0000313" key="3">
    <source>
        <dbReference type="Proteomes" id="UP000448943"/>
    </source>
</evidence>
<name>A0A6N9Q3J0_9BACL</name>
<proteinExistence type="predicted"/>
<reference evidence="2 3" key="1">
    <citation type="submission" date="2019-01" db="EMBL/GenBank/DDBJ databases">
        <title>Chengkuizengella sp. nov., isolated from deep-sea sediment of East Pacific Ocean.</title>
        <authorList>
            <person name="Yang J."/>
            <person name="Lai Q."/>
            <person name="Shao Z."/>
        </authorList>
    </citation>
    <scope>NUCLEOTIDE SEQUENCE [LARGE SCALE GENOMIC DNA]</scope>
    <source>
        <strain evidence="2 3">YPA3-1-1</strain>
    </source>
</reference>
<dbReference type="AlphaFoldDB" id="A0A6N9Q3J0"/>
<keyword evidence="1" id="KW-1133">Transmembrane helix</keyword>
<gene>
    <name evidence="2" type="ORF">ERL59_09865</name>
</gene>
<organism evidence="2 3">
    <name type="scientific">Chengkuizengella marina</name>
    <dbReference type="NCBI Taxonomy" id="2507566"/>
    <lineage>
        <taxon>Bacteria</taxon>
        <taxon>Bacillati</taxon>
        <taxon>Bacillota</taxon>
        <taxon>Bacilli</taxon>
        <taxon>Bacillales</taxon>
        <taxon>Paenibacillaceae</taxon>
        <taxon>Chengkuizengella</taxon>
    </lineage>
</organism>
<accession>A0A6N9Q3J0</accession>
<feature type="transmembrane region" description="Helical" evidence="1">
    <location>
        <begin position="6"/>
        <end position="24"/>
    </location>
</feature>
<dbReference type="OrthoDB" id="2986891at2"/>
<keyword evidence="3" id="KW-1185">Reference proteome</keyword>
<dbReference type="EMBL" id="SIJB01000023">
    <property type="protein sequence ID" value="NBI29264.1"/>
    <property type="molecule type" value="Genomic_DNA"/>
</dbReference>
<dbReference type="PROSITE" id="PS51257">
    <property type="entry name" value="PROKAR_LIPOPROTEIN"/>
    <property type="match status" value="1"/>
</dbReference>